<name>A0A1H6AGB9_9SPHI</name>
<dbReference type="EC" id="3.5.4.33" evidence="6"/>
<dbReference type="Proteomes" id="UP000236731">
    <property type="component" value="Unassembled WGS sequence"/>
</dbReference>
<dbReference type="RefSeq" id="WP_103906784.1">
    <property type="nucleotide sequence ID" value="NZ_CP049246.1"/>
</dbReference>
<evidence type="ECO:0000256" key="3">
    <source>
        <dbReference type="ARBA" id="ARBA00022801"/>
    </source>
</evidence>
<feature type="active site" description="Proton donor" evidence="6">
    <location>
        <position position="69"/>
    </location>
</feature>
<keyword evidence="9" id="KW-1185">Reference proteome</keyword>
<dbReference type="CDD" id="cd01285">
    <property type="entry name" value="nucleoside_deaminase"/>
    <property type="match status" value="1"/>
</dbReference>
<dbReference type="GO" id="GO:0052717">
    <property type="term" value="F:tRNA-specific adenosine-34 deaminase activity"/>
    <property type="evidence" value="ECO:0007669"/>
    <property type="project" value="UniProtKB-UniRule"/>
</dbReference>
<comment type="catalytic activity">
    <reaction evidence="5 6">
        <text>adenosine(34) in tRNA + H2O + H(+) = inosine(34) in tRNA + NH4(+)</text>
        <dbReference type="Rhea" id="RHEA:43168"/>
        <dbReference type="Rhea" id="RHEA-COMP:10373"/>
        <dbReference type="Rhea" id="RHEA-COMP:10374"/>
        <dbReference type="ChEBI" id="CHEBI:15377"/>
        <dbReference type="ChEBI" id="CHEBI:15378"/>
        <dbReference type="ChEBI" id="CHEBI:28938"/>
        <dbReference type="ChEBI" id="CHEBI:74411"/>
        <dbReference type="ChEBI" id="CHEBI:82852"/>
        <dbReference type="EC" id="3.5.4.33"/>
    </reaction>
</comment>
<dbReference type="HAMAP" id="MF_00972">
    <property type="entry name" value="tRNA_aden_deaminase"/>
    <property type="match status" value="1"/>
</dbReference>
<evidence type="ECO:0000313" key="8">
    <source>
        <dbReference type="EMBL" id="SEG46806.1"/>
    </source>
</evidence>
<dbReference type="GO" id="GO:0008270">
    <property type="term" value="F:zinc ion binding"/>
    <property type="evidence" value="ECO:0007669"/>
    <property type="project" value="UniProtKB-UniRule"/>
</dbReference>
<keyword evidence="3 6" id="KW-0378">Hydrolase</keyword>
<dbReference type="OrthoDB" id="9802676at2"/>
<keyword evidence="1 6" id="KW-0819">tRNA processing</keyword>
<dbReference type="AlphaFoldDB" id="A0A1H6AGB9"/>
<comment type="subunit">
    <text evidence="6">Homodimer.</text>
</comment>
<dbReference type="InterPro" id="IPR016193">
    <property type="entry name" value="Cytidine_deaminase-like"/>
</dbReference>
<comment type="function">
    <text evidence="6">Catalyzes the deamination of adenosine to inosine at the wobble position 34 of tRNA(Arg2).</text>
</comment>
<feature type="domain" description="CMP/dCMP-type deaminase" evidence="7">
    <location>
        <begin position="16"/>
        <end position="126"/>
    </location>
</feature>
<dbReference type="PROSITE" id="PS51747">
    <property type="entry name" value="CYT_DCMP_DEAMINASES_2"/>
    <property type="match status" value="1"/>
</dbReference>
<evidence type="ECO:0000256" key="1">
    <source>
        <dbReference type="ARBA" id="ARBA00022694"/>
    </source>
</evidence>
<dbReference type="PANTHER" id="PTHR11079:SF202">
    <property type="entry name" value="TRNA-SPECIFIC ADENOSINE DEAMINASE"/>
    <property type="match status" value="1"/>
</dbReference>
<dbReference type="SUPFAM" id="SSF53927">
    <property type="entry name" value="Cytidine deaminase-like"/>
    <property type="match status" value="1"/>
</dbReference>
<evidence type="ECO:0000313" key="9">
    <source>
        <dbReference type="Proteomes" id="UP000236731"/>
    </source>
</evidence>
<keyword evidence="4 6" id="KW-0862">Zinc</keyword>
<comment type="similarity">
    <text evidence="6">Belongs to the cytidine and deoxycytidylate deaminase family.</text>
</comment>
<keyword evidence="2 6" id="KW-0479">Metal-binding</keyword>
<evidence type="ECO:0000259" key="7">
    <source>
        <dbReference type="PROSITE" id="PS51747"/>
    </source>
</evidence>
<evidence type="ECO:0000256" key="6">
    <source>
        <dbReference type="HAMAP-Rule" id="MF_00972"/>
    </source>
</evidence>
<gene>
    <name evidence="6" type="primary">tadA</name>
    <name evidence="8" type="ORF">SAMN05421877_108100</name>
</gene>
<dbReference type="EMBL" id="FNUT01000008">
    <property type="protein sequence ID" value="SEG46806.1"/>
    <property type="molecule type" value="Genomic_DNA"/>
</dbReference>
<evidence type="ECO:0000256" key="5">
    <source>
        <dbReference type="ARBA" id="ARBA00048045"/>
    </source>
</evidence>
<organism evidence="8 9">
    <name type="scientific">Sphingobacterium lactis</name>
    <dbReference type="NCBI Taxonomy" id="797291"/>
    <lineage>
        <taxon>Bacteria</taxon>
        <taxon>Pseudomonadati</taxon>
        <taxon>Bacteroidota</taxon>
        <taxon>Sphingobacteriia</taxon>
        <taxon>Sphingobacteriales</taxon>
        <taxon>Sphingobacteriaceae</taxon>
        <taxon>Sphingobacterium</taxon>
    </lineage>
</organism>
<proteinExistence type="inferred from homology"/>
<protein>
    <recommendedName>
        <fullName evidence="6">tRNA-specific adenosine deaminase</fullName>
        <ecNumber evidence="6">3.5.4.33</ecNumber>
    </recommendedName>
</protein>
<reference evidence="9" key="1">
    <citation type="submission" date="2016-10" db="EMBL/GenBank/DDBJ databases">
        <authorList>
            <person name="Varghese N."/>
            <person name="Submissions S."/>
        </authorList>
    </citation>
    <scope>NUCLEOTIDE SEQUENCE [LARGE SCALE GENOMIC DNA]</scope>
    <source>
        <strain evidence="9">DSM 22361</strain>
    </source>
</reference>
<dbReference type="GO" id="GO:0002100">
    <property type="term" value="P:tRNA wobble adenosine to inosine editing"/>
    <property type="evidence" value="ECO:0007669"/>
    <property type="project" value="UniProtKB-UniRule"/>
</dbReference>
<accession>A0A1H6AGB9</accession>
<dbReference type="Pfam" id="PF00383">
    <property type="entry name" value="dCMP_cyt_deam_1"/>
    <property type="match status" value="1"/>
</dbReference>
<dbReference type="InterPro" id="IPR028883">
    <property type="entry name" value="tRNA_aden_deaminase"/>
</dbReference>
<dbReference type="Gene3D" id="3.40.140.10">
    <property type="entry name" value="Cytidine Deaminase, domain 2"/>
    <property type="match status" value="1"/>
</dbReference>
<sequence>MKVYNFEDNHPLSGANLDEQYMREALKLAQRAFEEDEIPIGAIIVSNGKIIGKGYNLTERLNDVTAHAEMQAFTAAANFLGGKYLRDCTLYVTIEPCVMCAGASYWTQIPRIVYGARDEKRGYSSIHDKIIHPKTTIVGGVLESECAALMMSFFRNKR</sequence>
<dbReference type="PANTHER" id="PTHR11079">
    <property type="entry name" value="CYTOSINE DEAMINASE FAMILY MEMBER"/>
    <property type="match status" value="1"/>
</dbReference>
<evidence type="ECO:0000256" key="4">
    <source>
        <dbReference type="ARBA" id="ARBA00022833"/>
    </source>
</evidence>
<comment type="cofactor">
    <cofactor evidence="6">
        <name>Zn(2+)</name>
        <dbReference type="ChEBI" id="CHEBI:29105"/>
    </cofactor>
    <text evidence="6">Binds 1 zinc ion per subunit.</text>
</comment>
<feature type="binding site" evidence="6">
    <location>
        <position position="97"/>
    </location>
    <ligand>
        <name>Zn(2+)</name>
        <dbReference type="ChEBI" id="CHEBI:29105"/>
        <note>catalytic</note>
    </ligand>
</feature>
<evidence type="ECO:0000256" key="2">
    <source>
        <dbReference type="ARBA" id="ARBA00022723"/>
    </source>
</evidence>
<feature type="binding site" evidence="6">
    <location>
        <position position="67"/>
    </location>
    <ligand>
        <name>Zn(2+)</name>
        <dbReference type="ChEBI" id="CHEBI:29105"/>
        <note>catalytic</note>
    </ligand>
</feature>
<feature type="binding site" evidence="6">
    <location>
        <position position="100"/>
    </location>
    <ligand>
        <name>Zn(2+)</name>
        <dbReference type="ChEBI" id="CHEBI:29105"/>
        <note>catalytic</note>
    </ligand>
</feature>
<dbReference type="InterPro" id="IPR002125">
    <property type="entry name" value="CMP_dCMP_dom"/>
</dbReference>